<dbReference type="RefSeq" id="WP_322418795.1">
    <property type="nucleotide sequence ID" value="NZ_CP139858.1"/>
</dbReference>
<dbReference type="SUPFAM" id="SSF53474">
    <property type="entry name" value="alpha/beta-Hydrolases"/>
    <property type="match status" value="1"/>
</dbReference>
<reference evidence="2 3" key="1">
    <citation type="submission" date="2023-11" db="EMBL/GenBank/DDBJ databases">
        <authorList>
            <person name="Panchal A.K."/>
            <person name="Meaney J.S."/>
            <person name="Karas B.J."/>
            <person name="diCenzo G.C."/>
        </authorList>
    </citation>
    <scope>NUCLEOTIDE SEQUENCE [LARGE SCALE GENOMIC DNA]</scope>
    <source>
        <strain evidence="2 3">NZP2235</strain>
    </source>
</reference>
<keyword evidence="3" id="KW-1185">Reference proteome</keyword>
<name>A0ABZ0VM19_9HYPH</name>
<feature type="domain" description="AB hydrolase-1" evidence="1">
    <location>
        <begin position="26"/>
        <end position="261"/>
    </location>
</feature>
<dbReference type="GO" id="GO:0016787">
    <property type="term" value="F:hydrolase activity"/>
    <property type="evidence" value="ECO:0007669"/>
    <property type="project" value="UniProtKB-KW"/>
</dbReference>
<keyword evidence="2" id="KW-0378">Hydrolase</keyword>
<dbReference type="EMBL" id="CP139858">
    <property type="protein sequence ID" value="WQB98507.1"/>
    <property type="molecule type" value="Genomic_DNA"/>
</dbReference>
<dbReference type="Gene3D" id="3.40.50.1820">
    <property type="entry name" value="alpha/beta hydrolase"/>
    <property type="match status" value="1"/>
</dbReference>
<dbReference type="InterPro" id="IPR050471">
    <property type="entry name" value="AB_hydrolase"/>
</dbReference>
<evidence type="ECO:0000313" key="2">
    <source>
        <dbReference type="EMBL" id="WQB98507.1"/>
    </source>
</evidence>
<dbReference type="Proteomes" id="UP001322481">
    <property type="component" value="Chromosome"/>
</dbReference>
<accession>A0ABZ0VM19</accession>
<dbReference type="InterPro" id="IPR029058">
    <property type="entry name" value="AB_hydrolase_fold"/>
</dbReference>
<protein>
    <submittedName>
        <fullName evidence="2">Alpha/beta hydrolase</fullName>
    </submittedName>
</protein>
<dbReference type="InterPro" id="IPR000073">
    <property type="entry name" value="AB_hydrolase_1"/>
</dbReference>
<sequence length="272" mass="30024">MTEADFIRIDGDNKLFIRDWGFGPPVLFMAGWALPSDLWGQVMVLLAERGYRTLAYDRRGHGQSTDRGGVGYDVLADDLAHVLESRDLRDCTIVAHSGAAGEVIRYATRHGIARLKQVFFVGAQGPCVLERPDNPDGISVAAFEDVMGRLKDDLPRWLDENIDGFIPGRSRVEFHWVADMVLRCSRPAIVDFQRVVAEADLRDEARRFNAPLTIIHGDADVSCPIAQTGKKYAAMVPGADLIIYEGAAHGLMITHASRLAEDIAAGLERRDP</sequence>
<dbReference type="Pfam" id="PF12697">
    <property type="entry name" value="Abhydrolase_6"/>
    <property type="match status" value="1"/>
</dbReference>
<evidence type="ECO:0000313" key="3">
    <source>
        <dbReference type="Proteomes" id="UP001322481"/>
    </source>
</evidence>
<organism evidence="2 3">
    <name type="scientific">Mesorhizobium huakuii</name>
    <dbReference type="NCBI Taxonomy" id="28104"/>
    <lineage>
        <taxon>Bacteria</taxon>
        <taxon>Pseudomonadati</taxon>
        <taxon>Pseudomonadota</taxon>
        <taxon>Alphaproteobacteria</taxon>
        <taxon>Hyphomicrobiales</taxon>
        <taxon>Phyllobacteriaceae</taxon>
        <taxon>Mesorhizobium</taxon>
    </lineage>
</organism>
<dbReference type="PANTHER" id="PTHR43433">
    <property type="entry name" value="HYDROLASE, ALPHA/BETA FOLD FAMILY PROTEIN"/>
    <property type="match status" value="1"/>
</dbReference>
<proteinExistence type="predicted"/>
<dbReference type="PANTHER" id="PTHR43433:SF3">
    <property type="entry name" value="NON-HEME CHLOROPEROXIDASE"/>
    <property type="match status" value="1"/>
</dbReference>
<evidence type="ECO:0000259" key="1">
    <source>
        <dbReference type="Pfam" id="PF12697"/>
    </source>
</evidence>
<gene>
    <name evidence="2" type="ORF">U0R22_002659</name>
</gene>